<dbReference type="InterPro" id="IPR013785">
    <property type="entry name" value="Aldolase_TIM"/>
</dbReference>
<dbReference type="SUPFAM" id="SSF51569">
    <property type="entry name" value="Aldolase"/>
    <property type="match status" value="1"/>
</dbReference>
<comment type="similarity">
    <text evidence="2">Belongs to the KHG/KDPG aldolase family.</text>
</comment>
<sequence>MGRAEIIEQTGVVAVVRLDDLSAAVAVTEALLDGGVRAVEFTFTNRQAARAIEEAKAAVGDRGLIGAGTVLDPETARIALLAGAEYIVTPTFKASTVELCNRYGVPVVCGALTPTEILTAWEAGATYVKVHPASLG</sequence>
<evidence type="ECO:0000256" key="1">
    <source>
        <dbReference type="ARBA" id="ARBA00004761"/>
    </source>
</evidence>
<evidence type="ECO:0000256" key="2">
    <source>
        <dbReference type="ARBA" id="ARBA00006906"/>
    </source>
</evidence>
<name>A0A6J4TCJ4_9BACT</name>
<protein>
    <submittedName>
        <fullName evidence="6">4-hydroxy-2-oxoglutarate aldolase @ 2-dehydro-3-deoxyphosphogluconate aldolase</fullName>
        <ecNumber evidence="6">4.1.2.14</ecNumber>
        <ecNumber evidence="6">4.1.3.16</ecNumber>
    </submittedName>
</protein>
<dbReference type="CDD" id="cd00452">
    <property type="entry name" value="KDPG_aldolase"/>
    <property type="match status" value="1"/>
</dbReference>
<dbReference type="PANTHER" id="PTHR30246">
    <property type="entry name" value="2-KETO-3-DEOXY-6-PHOSPHOGLUCONATE ALDOLASE"/>
    <property type="match status" value="1"/>
</dbReference>
<comment type="pathway">
    <text evidence="1">Carbohydrate acid metabolism.</text>
</comment>
<dbReference type="EMBL" id="CADCWE010000008">
    <property type="protein sequence ID" value="CAA9519781.1"/>
    <property type="molecule type" value="Genomic_DNA"/>
</dbReference>
<dbReference type="Pfam" id="PF01081">
    <property type="entry name" value="Aldolase"/>
    <property type="match status" value="1"/>
</dbReference>
<dbReference type="GO" id="GO:0008675">
    <property type="term" value="F:2-dehydro-3-deoxy-phosphogluconate aldolase activity"/>
    <property type="evidence" value="ECO:0007669"/>
    <property type="project" value="UniProtKB-EC"/>
</dbReference>
<reference evidence="6" key="1">
    <citation type="submission" date="2020-02" db="EMBL/GenBank/DDBJ databases">
        <authorList>
            <person name="Meier V. D."/>
        </authorList>
    </citation>
    <scope>NUCLEOTIDE SEQUENCE</scope>
    <source>
        <strain evidence="6">AVDCRST_MAG73</strain>
    </source>
</reference>
<dbReference type="PANTHER" id="PTHR30246:SF1">
    <property type="entry name" value="2-DEHYDRO-3-DEOXY-6-PHOSPHOGALACTONATE ALDOLASE-RELATED"/>
    <property type="match status" value="1"/>
</dbReference>
<evidence type="ECO:0000256" key="5">
    <source>
        <dbReference type="ARBA" id="ARBA00023277"/>
    </source>
</evidence>
<dbReference type="GO" id="GO:0008700">
    <property type="term" value="F:(R,S)-4-hydroxy-2-oxoglutarate aldolase activity"/>
    <property type="evidence" value="ECO:0007669"/>
    <property type="project" value="UniProtKB-EC"/>
</dbReference>
<comment type="subunit">
    <text evidence="3">Homotrimer.</text>
</comment>
<evidence type="ECO:0000256" key="3">
    <source>
        <dbReference type="ARBA" id="ARBA00011233"/>
    </source>
</evidence>
<dbReference type="EC" id="4.1.2.14" evidence="6"/>
<accession>A0A6J4TCJ4</accession>
<dbReference type="EC" id="4.1.3.16" evidence="6"/>
<feature type="non-terminal residue" evidence="6">
    <location>
        <position position="136"/>
    </location>
</feature>
<proteinExistence type="inferred from homology"/>
<keyword evidence="5" id="KW-0119">Carbohydrate metabolism</keyword>
<dbReference type="Gene3D" id="3.20.20.70">
    <property type="entry name" value="Aldolase class I"/>
    <property type="match status" value="1"/>
</dbReference>
<evidence type="ECO:0000313" key="6">
    <source>
        <dbReference type="EMBL" id="CAA9519781.1"/>
    </source>
</evidence>
<dbReference type="AlphaFoldDB" id="A0A6J4TCJ4"/>
<gene>
    <name evidence="6" type="ORF">AVDCRST_MAG73-106</name>
</gene>
<evidence type="ECO:0000256" key="4">
    <source>
        <dbReference type="ARBA" id="ARBA00023239"/>
    </source>
</evidence>
<dbReference type="InterPro" id="IPR000887">
    <property type="entry name" value="Aldlse_KDPG_KHG"/>
</dbReference>
<keyword evidence="4 6" id="KW-0456">Lyase</keyword>
<organism evidence="6">
    <name type="scientific">uncultured Thermomicrobiales bacterium</name>
    <dbReference type="NCBI Taxonomy" id="1645740"/>
    <lineage>
        <taxon>Bacteria</taxon>
        <taxon>Pseudomonadati</taxon>
        <taxon>Thermomicrobiota</taxon>
        <taxon>Thermomicrobia</taxon>
        <taxon>Thermomicrobiales</taxon>
        <taxon>environmental samples</taxon>
    </lineage>
</organism>